<evidence type="ECO:0000313" key="2">
    <source>
        <dbReference type="EMBL" id="PKI48911.1"/>
    </source>
</evidence>
<sequence>MTVVKNEVNELILTRTVTGWRVYIDYRKLNDATHKDHVPLPFIDQMLKKLAGHDYYCFLDSYSGYNQIHITPTDQEKTTFTCPYGTFAFRRMPFGLCNAPANFQRYMMSIFSDILENFIEIFIDEFSVFGKSFESCLTNLG</sequence>
<dbReference type="CDD" id="cd01647">
    <property type="entry name" value="RT_LTR"/>
    <property type="match status" value="1"/>
</dbReference>
<dbReference type="InterPro" id="IPR043502">
    <property type="entry name" value="DNA/RNA_pol_sf"/>
</dbReference>
<dbReference type="PANTHER" id="PTHR24559:SF444">
    <property type="entry name" value="REVERSE TRANSCRIPTASE DOMAIN-CONTAINING PROTEIN"/>
    <property type="match status" value="1"/>
</dbReference>
<dbReference type="SUPFAM" id="SSF56672">
    <property type="entry name" value="DNA/RNA polymerases"/>
    <property type="match status" value="1"/>
</dbReference>
<dbReference type="InterPro" id="IPR000477">
    <property type="entry name" value="RT_dom"/>
</dbReference>
<proteinExistence type="predicted"/>
<evidence type="ECO:0000313" key="3">
    <source>
        <dbReference type="Proteomes" id="UP000233551"/>
    </source>
</evidence>
<comment type="caution">
    <text evidence="2">The sequence shown here is derived from an EMBL/GenBank/DDBJ whole genome shotgun (WGS) entry which is preliminary data.</text>
</comment>
<keyword evidence="3" id="KW-1185">Reference proteome</keyword>
<dbReference type="PANTHER" id="PTHR24559">
    <property type="entry name" value="TRANSPOSON TY3-I GAG-POL POLYPROTEIN"/>
    <property type="match status" value="1"/>
</dbReference>
<dbReference type="AlphaFoldDB" id="A0A2I0IY49"/>
<dbReference type="EMBL" id="PGOL01002315">
    <property type="protein sequence ID" value="PKI48911.1"/>
    <property type="molecule type" value="Genomic_DNA"/>
</dbReference>
<accession>A0A2I0IY49</accession>
<protein>
    <recommendedName>
        <fullName evidence="1">Reverse transcriptase domain-containing protein</fullName>
    </recommendedName>
</protein>
<gene>
    <name evidence="2" type="ORF">CRG98_030687</name>
</gene>
<dbReference type="Gene3D" id="3.30.70.270">
    <property type="match status" value="1"/>
</dbReference>
<dbReference type="InterPro" id="IPR043128">
    <property type="entry name" value="Rev_trsase/Diguanyl_cyclase"/>
</dbReference>
<evidence type="ECO:0000259" key="1">
    <source>
        <dbReference type="Pfam" id="PF00078"/>
    </source>
</evidence>
<feature type="domain" description="Reverse transcriptase" evidence="1">
    <location>
        <begin position="18"/>
        <end position="135"/>
    </location>
</feature>
<dbReference type="InterPro" id="IPR053134">
    <property type="entry name" value="RNA-dir_DNA_polymerase"/>
</dbReference>
<dbReference type="Proteomes" id="UP000233551">
    <property type="component" value="Unassembled WGS sequence"/>
</dbReference>
<dbReference type="Pfam" id="PF00078">
    <property type="entry name" value="RVT_1"/>
    <property type="match status" value="1"/>
</dbReference>
<organism evidence="2 3">
    <name type="scientific">Punica granatum</name>
    <name type="common">Pomegranate</name>
    <dbReference type="NCBI Taxonomy" id="22663"/>
    <lineage>
        <taxon>Eukaryota</taxon>
        <taxon>Viridiplantae</taxon>
        <taxon>Streptophyta</taxon>
        <taxon>Embryophyta</taxon>
        <taxon>Tracheophyta</taxon>
        <taxon>Spermatophyta</taxon>
        <taxon>Magnoliopsida</taxon>
        <taxon>eudicotyledons</taxon>
        <taxon>Gunneridae</taxon>
        <taxon>Pentapetalae</taxon>
        <taxon>rosids</taxon>
        <taxon>malvids</taxon>
        <taxon>Myrtales</taxon>
        <taxon>Lythraceae</taxon>
        <taxon>Punica</taxon>
    </lineage>
</organism>
<dbReference type="STRING" id="22663.A0A2I0IY49"/>
<reference evidence="2 3" key="1">
    <citation type="submission" date="2017-11" db="EMBL/GenBank/DDBJ databases">
        <title>De-novo sequencing of pomegranate (Punica granatum L.) genome.</title>
        <authorList>
            <person name="Akparov Z."/>
            <person name="Amiraslanov A."/>
            <person name="Hajiyeva S."/>
            <person name="Abbasov M."/>
            <person name="Kaur K."/>
            <person name="Hamwieh A."/>
            <person name="Solovyev V."/>
            <person name="Salamov A."/>
            <person name="Braich B."/>
            <person name="Kosarev P."/>
            <person name="Mahmoud A."/>
            <person name="Hajiyev E."/>
            <person name="Babayeva S."/>
            <person name="Izzatullayeva V."/>
            <person name="Mammadov A."/>
            <person name="Mammadov A."/>
            <person name="Sharifova S."/>
            <person name="Ojaghi J."/>
            <person name="Eynullazada K."/>
            <person name="Bayramov B."/>
            <person name="Abdulazimova A."/>
            <person name="Shahmuradov I."/>
        </authorList>
    </citation>
    <scope>NUCLEOTIDE SEQUENCE [LARGE SCALE GENOMIC DNA]</scope>
    <source>
        <strain evidence="3">cv. AG2017</strain>
        <tissue evidence="2">Leaf</tissue>
    </source>
</reference>
<name>A0A2I0IY49_PUNGR</name>